<reference evidence="2" key="2">
    <citation type="submission" date="2020-02" db="EMBL/GenBank/DDBJ databases">
        <authorList>
            <person name="Matsumoto Y."/>
            <person name="Kinjo T."/>
            <person name="Motooka D."/>
            <person name="Nabeya D."/>
            <person name="Jung N."/>
            <person name="Uechi K."/>
            <person name="Horii T."/>
            <person name="Iida T."/>
            <person name="Fujita J."/>
            <person name="Nakamura S."/>
        </authorList>
    </citation>
    <scope>NUCLEOTIDE SEQUENCE</scope>
    <source>
        <strain evidence="2">JCM 13573</strain>
    </source>
</reference>
<dbReference type="InterPro" id="IPR000084">
    <property type="entry name" value="PE-PGRS_N"/>
</dbReference>
<reference evidence="3" key="3">
    <citation type="submission" date="2020-11" db="EMBL/GenBank/DDBJ databases">
        <title>Intraspecies plasmid and genomic variation of Mycobacterium kubicae revealed by the complete genome sequences of two clinical isolates.</title>
        <authorList>
            <person name="Hendrix J.R."/>
            <person name="Epperson L.E."/>
            <person name="Honda J.R."/>
            <person name="Strong M."/>
        </authorList>
    </citation>
    <scope>NUCLEOTIDE SEQUENCE</scope>
    <source>
        <strain evidence="3">JCM 13573</strain>
    </source>
</reference>
<dbReference type="EMBL" id="BLKU01000005">
    <property type="protein sequence ID" value="GFG67530.1"/>
    <property type="molecule type" value="Genomic_DNA"/>
</dbReference>
<dbReference type="KEGG" id="mku:I2456_18775"/>
<proteinExistence type="predicted"/>
<evidence type="ECO:0000313" key="2">
    <source>
        <dbReference type="EMBL" id="GFG67530.1"/>
    </source>
</evidence>
<reference evidence="2 4" key="1">
    <citation type="journal article" date="2019" name="Emerg. Microbes Infect.">
        <title>Comprehensive subspecies identification of 175 nontuberculous mycobacteria species based on 7547 genomic profiles.</title>
        <authorList>
            <person name="Matsumoto Y."/>
            <person name="Kinjo T."/>
            <person name="Motooka D."/>
            <person name="Nabeya D."/>
            <person name="Jung N."/>
            <person name="Uechi K."/>
            <person name="Horii T."/>
            <person name="Iida T."/>
            <person name="Fujita J."/>
            <person name="Nakamura S."/>
        </authorList>
    </citation>
    <scope>NUCLEOTIDE SEQUENCE [LARGE SCALE GENOMIC DNA]</scope>
    <source>
        <strain evidence="2 4">JCM 13573</strain>
    </source>
</reference>
<name>A0AAX1J4V1_9MYCO</name>
<dbReference type="Proteomes" id="UP000663583">
    <property type="component" value="Chromosome"/>
</dbReference>
<dbReference type="EMBL" id="CP065047">
    <property type="protein sequence ID" value="QPI36513.1"/>
    <property type="molecule type" value="Genomic_DNA"/>
</dbReference>
<dbReference type="Gene3D" id="1.10.287.850">
    <property type="entry name" value="HP0062-like domain"/>
    <property type="match status" value="1"/>
</dbReference>
<evidence type="ECO:0000259" key="1">
    <source>
        <dbReference type="Pfam" id="PF00934"/>
    </source>
</evidence>
<gene>
    <name evidence="3" type="ORF">I2456_18775</name>
    <name evidence="2" type="ORF">MKUB_50200</name>
</gene>
<feature type="domain" description="PE" evidence="1">
    <location>
        <begin position="7"/>
        <end position="95"/>
    </location>
</feature>
<evidence type="ECO:0000313" key="3">
    <source>
        <dbReference type="EMBL" id="QPI36513.1"/>
    </source>
</evidence>
<evidence type="ECO:0000313" key="5">
    <source>
        <dbReference type="Proteomes" id="UP000663583"/>
    </source>
</evidence>
<dbReference type="AlphaFoldDB" id="A0AAX1J4V1"/>
<protein>
    <submittedName>
        <fullName evidence="3">PE family protein</fullName>
    </submittedName>
</protein>
<organism evidence="3 5">
    <name type="scientific">Mycobacterium kubicae</name>
    <dbReference type="NCBI Taxonomy" id="120959"/>
    <lineage>
        <taxon>Bacteria</taxon>
        <taxon>Bacillati</taxon>
        <taxon>Actinomycetota</taxon>
        <taxon>Actinomycetes</taxon>
        <taxon>Mycobacteriales</taxon>
        <taxon>Mycobacteriaceae</taxon>
        <taxon>Mycobacterium</taxon>
        <taxon>Mycobacterium simiae complex</taxon>
    </lineage>
</organism>
<keyword evidence="4" id="KW-1185">Reference proteome</keyword>
<accession>A0AAX1J4V1</accession>
<dbReference type="Pfam" id="PF00934">
    <property type="entry name" value="PE"/>
    <property type="match status" value="1"/>
</dbReference>
<sequence>MAEHNRLSIRPDEVTEVTRQLDELANRMQRVLETEAPNLNVIASGHDEVSQRVAHTLNEVHGSFTKASDLGANELHEVSATLRSHSGRIAEADLAD</sequence>
<dbReference type="RefSeq" id="WP_085074786.1">
    <property type="nucleotide sequence ID" value="NZ_BLKU01000005.1"/>
</dbReference>
<evidence type="ECO:0000313" key="4">
    <source>
        <dbReference type="Proteomes" id="UP000465306"/>
    </source>
</evidence>
<dbReference type="Proteomes" id="UP000465306">
    <property type="component" value="Unassembled WGS sequence"/>
</dbReference>